<dbReference type="AlphaFoldDB" id="A0A0K1QBQ2"/>
<dbReference type="EMBL" id="CP012333">
    <property type="protein sequence ID" value="AKV03179.1"/>
    <property type="molecule type" value="Genomic_DNA"/>
</dbReference>
<reference evidence="1 2" key="1">
    <citation type="submission" date="2015-08" db="EMBL/GenBank/DDBJ databases">
        <authorList>
            <person name="Babu N.S."/>
            <person name="Beckwith C.J."/>
            <person name="Beseler K.G."/>
            <person name="Brison A."/>
            <person name="Carone J.V."/>
            <person name="Caskin T.P."/>
            <person name="Diamond M."/>
            <person name="Durham M.E."/>
            <person name="Foxe J.M."/>
            <person name="Go M."/>
            <person name="Henderson B.A."/>
            <person name="Jones I.B."/>
            <person name="McGettigan J.A."/>
            <person name="Micheletti S.J."/>
            <person name="Nasrallah M.E."/>
            <person name="Ortiz D."/>
            <person name="Piller C.R."/>
            <person name="Privatt S.R."/>
            <person name="Schneider S.L."/>
            <person name="Sharp S."/>
            <person name="Smith T.C."/>
            <person name="Stanton J.D."/>
            <person name="Ullery H.E."/>
            <person name="Wilson R.J."/>
            <person name="Serrano M.G."/>
            <person name="Buck G."/>
            <person name="Lee V."/>
            <person name="Wang Y."/>
            <person name="Carvalho R."/>
            <person name="Voegtly L."/>
            <person name="Shi R."/>
            <person name="Duckworth R."/>
            <person name="Johnson A."/>
            <person name="Loviza R."/>
            <person name="Walstead R."/>
            <person name="Shah Z."/>
            <person name="Kiflezghi M."/>
            <person name="Wade K."/>
            <person name="Ball S.L."/>
            <person name="Bradley K.W."/>
            <person name="Asai D.J."/>
            <person name="Bowman C.A."/>
            <person name="Russell D.A."/>
            <person name="Pope W.H."/>
            <person name="Jacobs-Sera D."/>
            <person name="Hendrix R.W."/>
            <person name="Hatfull G.F."/>
        </authorList>
    </citation>
    <scope>NUCLEOTIDE SEQUENCE [LARGE SCALE GENOMIC DNA]</scope>
    <source>
        <strain evidence="1 2">DSM 27648</strain>
    </source>
</reference>
<dbReference type="Proteomes" id="UP000064967">
    <property type="component" value="Chromosome"/>
</dbReference>
<gene>
    <name evidence="1" type="ORF">AKJ09_09842</name>
</gene>
<accession>A0A0K1QBQ2</accession>
<name>A0A0K1QBQ2_9BACT</name>
<proteinExistence type="predicted"/>
<keyword evidence="2" id="KW-1185">Reference proteome</keyword>
<evidence type="ECO:0000313" key="1">
    <source>
        <dbReference type="EMBL" id="AKV03179.1"/>
    </source>
</evidence>
<dbReference type="KEGG" id="llu:AKJ09_09842"/>
<evidence type="ECO:0000313" key="2">
    <source>
        <dbReference type="Proteomes" id="UP000064967"/>
    </source>
</evidence>
<sequence>MQYPLETVRLPPRHLRNAVERHAVETCFYLSNAYSEQEPLSALVHA</sequence>
<protein>
    <submittedName>
        <fullName evidence="1">Uncharacterized protein</fullName>
    </submittedName>
</protein>
<organism evidence="1 2">
    <name type="scientific">Labilithrix luteola</name>
    <dbReference type="NCBI Taxonomy" id="1391654"/>
    <lineage>
        <taxon>Bacteria</taxon>
        <taxon>Pseudomonadati</taxon>
        <taxon>Myxococcota</taxon>
        <taxon>Polyangia</taxon>
        <taxon>Polyangiales</taxon>
        <taxon>Labilitrichaceae</taxon>
        <taxon>Labilithrix</taxon>
    </lineage>
</organism>